<dbReference type="EMBL" id="OU594945">
    <property type="protein sequence ID" value="CAG9289616.1"/>
    <property type="molecule type" value="Genomic_DNA"/>
</dbReference>
<dbReference type="Proteomes" id="UP000836788">
    <property type="component" value="Chromosome 4"/>
</dbReference>
<feature type="region of interest" description="Disordered" evidence="1">
    <location>
        <begin position="189"/>
        <end position="208"/>
    </location>
</feature>
<feature type="compositionally biased region" description="Low complexity" evidence="1">
    <location>
        <begin position="199"/>
        <end position="208"/>
    </location>
</feature>
<sequence length="533" mass="59148">MSTTTMDRTPPVLAESSSSSRIHHGVGHNVEKEQDRIGLLYRPDVSIFSRNSSVRDSSRLSANTHHSILNLNEEEDDDDADEDDEFVHRNVHLDNVNLPYTMNTDSAAQDEDNDDLRSTATTDNFSASCCAGPQAPLQRCCGGVTRDSLNALRAQTFGASSIFGTTRAPTLLESVTQRIESLCFPSHDQQTLTPLRDPGNGAARNGANTATTPSWVNYRLSLEYDVLQLLGCATPPDTDELERVWGKSSRDSPFHPSPSNHIIAEPPRARKLSSHERAAKVRHIVNSRCRNKTRTTVVSPTSIVGPIPRARSLDPTMISAKHSQTTFLPKLEPIQDGTDVGYDSDPEIRMGWHLAASDTFLIKPRFETDDQIYTTVQETFNLVWSLLLHDSSGNPPQTIAAWMERGTMVHGSKMVEPSLMWRIETPSRSKTLPTLATHPAQLRLLNICRVLTPAHSIPNHPLVRVKHAILLKTTSPSNEETSTWVLEAANQAERDDIVRRWKATIARFASLAVLEDMDIMLQEFVHDSPPGTP</sequence>
<evidence type="ECO:0000313" key="2">
    <source>
        <dbReference type="EMBL" id="CAG9289616.1"/>
    </source>
</evidence>
<reference evidence="2" key="1">
    <citation type="submission" date="2022-02" db="EMBL/GenBank/DDBJ databases">
        <authorList>
            <person name="Giguere J D."/>
        </authorList>
    </citation>
    <scope>NUCLEOTIDE SEQUENCE</scope>
    <source>
        <strain evidence="2">CCAP 1055/1</strain>
    </source>
</reference>
<protein>
    <submittedName>
        <fullName evidence="2">Uncharacterized protein</fullName>
    </submittedName>
</protein>
<feature type="region of interest" description="Disordered" evidence="1">
    <location>
        <begin position="247"/>
        <end position="272"/>
    </location>
</feature>
<name>A0A8J9TJW7_PHATR</name>
<dbReference type="AlphaFoldDB" id="A0A8J9TJW7"/>
<accession>A0A8J9TJW7</accession>
<feature type="region of interest" description="Disordered" evidence="1">
    <location>
        <begin position="1"/>
        <end position="32"/>
    </location>
</feature>
<evidence type="ECO:0000256" key="1">
    <source>
        <dbReference type="SAM" id="MobiDB-lite"/>
    </source>
</evidence>
<gene>
    <name evidence="2" type="ORF">PTTT1_LOCUS42204</name>
</gene>
<organism evidence="2">
    <name type="scientific">Phaeodactylum tricornutum</name>
    <name type="common">Diatom</name>
    <dbReference type="NCBI Taxonomy" id="2850"/>
    <lineage>
        <taxon>Eukaryota</taxon>
        <taxon>Sar</taxon>
        <taxon>Stramenopiles</taxon>
        <taxon>Ochrophyta</taxon>
        <taxon>Bacillariophyta</taxon>
        <taxon>Bacillariophyceae</taxon>
        <taxon>Bacillariophycidae</taxon>
        <taxon>Naviculales</taxon>
        <taxon>Phaeodactylaceae</taxon>
        <taxon>Phaeodactylum</taxon>
    </lineage>
</organism>
<proteinExistence type="predicted"/>